<evidence type="ECO:0000256" key="3">
    <source>
        <dbReference type="ARBA" id="ARBA00038062"/>
    </source>
</evidence>
<dbReference type="InterPro" id="IPR038355">
    <property type="entry name" value="TNFAIP8_sf"/>
</dbReference>
<sequence>MLRADSTVHLTRLRRAWRCAHSSSRKCCPALGAAPHTVGGIGPGQSRPCAHSLSATMERFSSHDLALQAQKKILSRMATRSVVNKFIDDTSSEILDELYQVSKEYTKNKAASQKVIKNLIKISVKISVLYRNDCFSPEELQLAEDFKSKLHQGAMTAISFHEVDFTFEKDVLANILGKCRDLLVQLVDKHLTPKSKGRICHVFNHFADTELLSQLYEPKGPFRPHLQKICDGLNKLIEEGTL</sequence>
<comment type="similarity">
    <text evidence="3">Belongs to the TNFAIP8 family. TNFAIP8L2 subfamily.</text>
</comment>
<evidence type="ECO:0000256" key="1">
    <source>
        <dbReference type="ARBA" id="ARBA00022588"/>
    </source>
</evidence>
<dbReference type="AlphaFoldDB" id="A0AAV7KMX7"/>
<dbReference type="FunFam" id="1.20.1440.160:FF:000001">
    <property type="entry name" value="Tumor necrosis factor alpha-induced protein 8-like 1"/>
    <property type="match status" value="1"/>
</dbReference>
<dbReference type="GO" id="GO:0042981">
    <property type="term" value="P:regulation of apoptotic process"/>
    <property type="evidence" value="ECO:0007669"/>
    <property type="project" value="InterPro"/>
</dbReference>
<evidence type="ECO:0000313" key="5">
    <source>
        <dbReference type="Proteomes" id="UP001066276"/>
    </source>
</evidence>
<dbReference type="PANTHER" id="PTHR12757:SF4">
    <property type="entry name" value="TUMOR NECROSIS FACTOR ALPHA-INDUCED PROTEIN 8-LIKE PROTEIN 2"/>
    <property type="match status" value="1"/>
</dbReference>
<dbReference type="InterPro" id="IPR008477">
    <property type="entry name" value="TNFAIP8-like"/>
</dbReference>
<proteinExistence type="inferred from homology"/>
<evidence type="ECO:0008006" key="6">
    <source>
        <dbReference type="Google" id="ProtNLM"/>
    </source>
</evidence>
<protein>
    <recommendedName>
        <fullName evidence="6">Tumor necrosis factor alpha-induced protein 8-like protein 2</fullName>
    </recommendedName>
</protein>
<dbReference type="Gene3D" id="1.20.1440.160">
    <property type="entry name" value="Tumor necrosis factor alpha-induced protein 8-like"/>
    <property type="match status" value="1"/>
</dbReference>
<dbReference type="EMBL" id="JANPWB010000016">
    <property type="protein sequence ID" value="KAJ1080591.1"/>
    <property type="molecule type" value="Genomic_DNA"/>
</dbReference>
<dbReference type="GO" id="GO:0045087">
    <property type="term" value="P:innate immune response"/>
    <property type="evidence" value="ECO:0007669"/>
    <property type="project" value="UniProtKB-KW"/>
</dbReference>
<keyword evidence="5" id="KW-1185">Reference proteome</keyword>
<gene>
    <name evidence="4" type="ORF">NDU88_000786</name>
</gene>
<dbReference type="Proteomes" id="UP001066276">
    <property type="component" value="Chromosome 12"/>
</dbReference>
<evidence type="ECO:0000313" key="4">
    <source>
        <dbReference type="EMBL" id="KAJ1080591.1"/>
    </source>
</evidence>
<keyword evidence="1" id="KW-0399">Innate immunity</keyword>
<dbReference type="GO" id="GO:0005737">
    <property type="term" value="C:cytoplasm"/>
    <property type="evidence" value="ECO:0007669"/>
    <property type="project" value="TreeGrafter"/>
</dbReference>
<dbReference type="Pfam" id="PF05527">
    <property type="entry name" value="TNFAIP8"/>
    <property type="match status" value="1"/>
</dbReference>
<name>A0AAV7KMX7_PLEWA</name>
<comment type="caution">
    <text evidence="4">The sequence shown here is derived from an EMBL/GenBank/DDBJ whole genome shotgun (WGS) entry which is preliminary data.</text>
</comment>
<keyword evidence="2" id="KW-0391">Immunity</keyword>
<accession>A0AAV7KMX7</accession>
<organism evidence="4 5">
    <name type="scientific">Pleurodeles waltl</name>
    <name type="common">Iberian ribbed newt</name>
    <dbReference type="NCBI Taxonomy" id="8319"/>
    <lineage>
        <taxon>Eukaryota</taxon>
        <taxon>Metazoa</taxon>
        <taxon>Chordata</taxon>
        <taxon>Craniata</taxon>
        <taxon>Vertebrata</taxon>
        <taxon>Euteleostomi</taxon>
        <taxon>Amphibia</taxon>
        <taxon>Batrachia</taxon>
        <taxon>Caudata</taxon>
        <taxon>Salamandroidea</taxon>
        <taxon>Salamandridae</taxon>
        <taxon>Pleurodelinae</taxon>
        <taxon>Pleurodeles</taxon>
    </lineage>
</organism>
<reference evidence="4" key="1">
    <citation type="journal article" date="2022" name="bioRxiv">
        <title>Sequencing and chromosome-scale assembly of the giantPleurodeles waltlgenome.</title>
        <authorList>
            <person name="Brown T."/>
            <person name="Elewa A."/>
            <person name="Iarovenko S."/>
            <person name="Subramanian E."/>
            <person name="Araus A.J."/>
            <person name="Petzold A."/>
            <person name="Susuki M."/>
            <person name="Suzuki K.-i.T."/>
            <person name="Hayashi T."/>
            <person name="Toyoda A."/>
            <person name="Oliveira C."/>
            <person name="Osipova E."/>
            <person name="Leigh N.D."/>
            <person name="Simon A."/>
            <person name="Yun M.H."/>
        </authorList>
    </citation>
    <scope>NUCLEOTIDE SEQUENCE</scope>
    <source>
        <strain evidence="4">20211129_DDA</strain>
        <tissue evidence="4">Liver</tissue>
    </source>
</reference>
<dbReference type="PANTHER" id="PTHR12757">
    <property type="entry name" value="TUMOR NECROSIS FACTOR INDUCED PROTEIN"/>
    <property type="match status" value="1"/>
</dbReference>
<evidence type="ECO:0000256" key="2">
    <source>
        <dbReference type="ARBA" id="ARBA00022859"/>
    </source>
</evidence>